<proteinExistence type="predicted"/>
<keyword evidence="2" id="KW-0614">Plasmid</keyword>
<dbReference type="EMBL" id="KX906370">
    <property type="protein sequence ID" value="ASK38172.1"/>
    <property type="molecule type" value="Genomic_DNA"/>
</dbReference>
<protein>
    <submittedName>
        <fullName evidence="2">Uncharacterized protein</fullName>
    </submittedName>
</protein>
<reference evidence="2" key="1">
    <citation type="submission" date="2016-09" db="EMBL/GenBank/DDBJ databases">
        <title>A plasmid goes viral.</title>
        <authorList>
            <person name="Erdmann S."/>
            <person name="Tschitschko B."/>
            <person name="Cavicchioli R."/>
        </authorList>
    </citation>
    <scope>NUCLEOTIDE SEQUENCE</scope>
    <source>
        <strain evidence="2">HLS1</strain>
        <plasmid evidence="2">pR1SE2</plasmid>
    </source>
</reference>
<geneLocation type="plasmid" evidence="2">
    <name>pR1SE2</name>
</geneLocation>
<evidence type="ECO:0000256" key="1">
    <source>
        <dbReference type="SAM" id="MobiDB-lite"/>
    </source>
</evidence>
<feature type="region of interest" description="Disordered" evidence="1">
    <location>
        <begin position="113"/>
        <end position="138"/>
    </location>
</feature>
<dbReference type="AlphaFoldDB" id="A0A220SWS1"/>
<feature type="compositionally biased region" description="Polar residues" evidence="1">
    <location>
        <begin position="121"/>
        <end position="130"/>
    </location>
</feature>
<organism evidence="2">
    <name type="scientific">Halorubrum lacusprofundi</name>
    <dbReference type="NCBI Taxonomy" id="2247"/>
    <lineage>
        <taxon>Archaea</taxon>
        <taxon>Methanobacteriati</taxon>
        <taxon>Methanobacteriota</taxon>
        <taxon>Stenosarchaea group</taxon>
        <taxon>Halobacteria</taxon>
        <taxon>Halobacteriales</taxon>
        <taxon>Haloferacaceae</taxon>
        <taxon>Halorubrum</taxon>
    </lineage>
</organism>
<dbReference type="RefSeq" id="WP_088901322.1">
    <property type="nucleotide sequence ID" value="NZ_JAXGGM010000012.1"/>
</dbReference>
<name>A0A220SWS1_9EURY</name>
<evidence type="ECO:0000313" key="2">
    <source>
        <dbReference type="EMBL" id="ASK38172.1"/>
    </source>
</evidence>
<dbReference type="OrthoDB" id="321931at2157"/>
<sequence>MTDADDRSLPRENVTVGTICEYTRNDVDAWVIVVREPRSISEYADTLGGRSIPEGWEAFDTETTNVIHFVPLDGKDDVIARPEGSGLEGHREVATDLFTRDDVRPLVGALPHFDVLGPTEQGDSGDTAESTPEERHVE</sequence>
<accession>A0A220SWS1</accession>